<gene>
    <name evidence="8" type="ORF">ACFOD9_07250</name>
</gene>
<dbReference type="EMBL" id="JBHRTQ010000007">
    <property type="protein sequence ID" value="MFC3174040.1"/>
    <property type="molecule type" value="Genomic_DNA"/>
</dbReference>
<evidence type="ECO:0000256" key="3">
    <source>
        <dbReference type="ARBA" id="ARBA00022692"/>
    </source>
</evidence>
<evidence type="ECO:0000256" key="1">
    <source>
        <dbReference type="ARBA" id="ARBA00004651"/>
    </source>
</evidence>
<keyword evidence="4 6" id="KW-1133">Transmembrane helix</keyword>
<evidence type="ECO:0000256" key="2">
    <source>
        <dbReference type="ARBA" id="ARBA00022475"/>
    </source>
</evidence>
<protein>
    <submittedName>
        <fullName evidence="8">Type II secretion system F family protein</fullName>
    </submittedName>
</protein>
<keyword evidence="5 6" id="KW-0472">Membrane</keyword>
<comment type="caution">
    <text evidence="8">The sequence shown here is derived from an EMBL/GenBank/DDBJ whole genome shotgun (WGS) entry which is preliminary data.</text>
</comment>
<evidence type="ECO:0000313" key="9">
    <source>
        <dbReference type="Proteomes" id="UP001595604"/>
    </source>
</evidence>
<dbReference type="InterPro" id="IPR018076">
    <property type="entry name" value="T2SS_GspF_dom"/>
</dbReference>
<feature type="transmembrane region" description="Helical" evidence="6">
    <location>
        <begin position="284"/>
        <end position="310"/>
    </location>
</feature>
<keyword evidence="2" id="KW-1003">Cell membrane</keyword>
<dbReference type="PANTHER" id="PTHR35007">
    <property type="entry name" value="INTEGRAL MEMBRANE PROTEIN-RELATED"/>
    <property type="match status" value="1"/>
</dbReference>
<dbReference type="PANTHER" id="PTHR35007:SF2">
    <property type="entry name" value="PILUS ASSEMBLE PROTEIN"/>
    <property type="match status" value="1"/>
</dbReference>
<evidence type="ECO:0000256" key="5">
    <source>
        <dbReference type="ARBA" id="ARBA00023136"/>
    </source>
</evidence>
<name>A0ABV7IR25_9SPHN</name>
<feature type="domain" description="Type II secretion system protein GspF" evidence="7">
    <location>
        <begin position="177"/>
        <end position="305"/>
    </location>
</feature>
<feature type="transmembrane region" description="Helical" evidence="6">
    <location>
        <begin position="113"/>
        <end position="131"/>
    </location>
</feature>
<evidence type="ECO:0000259" key="7">
    <source>
        <dbReference type="Pfam" id="PF00482"/>
    </source>
</evidence>
<evidence type="ECO:0000256" key="6">
    <source>
        <dbReference type="SAM" id="Phobius"/>
    </source>
</evidence>
<organism evidence="8 9">
    <name type="scientific">Novosphingobium bradum</name>
    <dbReference type="NCBI Taxonomy" id="1737444"/>
    <lineage>
        <taxon>Bacteria</taxon>
        <taxon>Pseudomonadati</taxon>
        <taxon>Pseudomonadota</taxon>
        <taxon>Alphaproteobacteria</taxon>
        <taxon>Sphingomonadales</taxon>
        <taxon>Sphingomonadaceae</taxon>
        <taxon>Novosphingobium</taxon>
    </lineage>
</organism>
<dbReference type="Pfam" id="PF00482">
    <property type="entry name" value="T2SSF"/>
    <property type="match status" value="1"/>
</dbReference>
<sequence>MTTFLASIGIARSAFLVAIFVAVVGSLVALWSGLAHRRALRSQLARVKGEGTIESSPSLREAAAHGAWARIAGTVEAAGLDLSDTRQERLTARLRSAGYYSAAAPQVFTLARLLLLFALPGGFLLLAWLTGHVPGFLGAYVAGTALALLGLYLPNLYVQARIDRRRDEITRGFPDCLDLLIVCVQSGLGIEASLDRVGREMAISHPLIAELLSVTTLQLRAGASREDAFRKLATLAQVEEIRSFTTLIIQSDKLGTSIVATLRVYAGEMREMRRLRAEEKAHRLPVLMSIPLVTCMLPVMVGVMMLPAAIRMIRQIIPAMLGG</sequence>
<feature type="transmembrane region" description="Helical" evidence="6">
    <location>
        <begin position="137"/>
        <end position="158"/>
    </location>
</feature>
<keyword evidence="3 6" id="KW-0812">Transmembrane</keyword>
<dbReference type="RefSeq" id="WP_379509415.1">
    <property type="nucleotide sequence ID" value="NZ_JBHRTQ010000007.1"/>
</dbReference>
<feature type="transmembrane region" description="Helical" evidence="6">
    <location>
        <begin position="14"/>
        <end position="34"/>
    </location>
</feature>
<dbReference type="Proteomes" id="UP001595604">
    <property type="component" value="Unassembled WGS sequence"/>
</dbReference>
<accession>A0ABV7IR25</accession>
<proteinExistence type="predicted"/>
<evidence type="ECO:0000256" key="4">
    <source>
        <dbReference type="ARBA" id="ARBA00022989"/>
    </source>
</evidence>
<reference evidence="9" key="1">
    <citation type="journal article" date="2019" name="Int. J. Syst. Evol. Microbiol.">
        <title>The Global Catalogue of Microorganisms (GCM) 10K type strain sequencing project: providing services to taxonomists for standard genome sequencing and annotation.</title>
        <authorList>
            <consortium name="The Broad Institute Genomics Platform"/>
            <consortium name="The Broad Institute Genome Sequencing Center for Infectious Disease"/>
            <person name="Wu L."/>
            <person name="Ma J."/>
        </authorList>
    </citation>
    <scope>NUCLEOTIDE SEQUENCE [LARGE SCALE GENOMIC DNA]</scope>
    <source>
        <strain evidence="9">KCTC 42984</strain>
    </source>
</reference>
<keyword evidence="9" id="KW-1185">Reference proteome</keyword>
<evidence type="ECO:0000313" key="8">
    <source>
        <dbReference type="EMBL" id="MFC3174040.1"/>
    </source>
</evidence>
<comment type="subcellular location">
    <subcellularLocation>
        <location evidence="1">Cell membrane</location>
        <topology evidence="1">Multi-pass membrane protein</topology>
    </subcellularLocation>
</comment>